<evidence type="ECO:0000256" key="1">
    <source>
        <dbReference type="ARBA" id="ARBA00004651"/>
    </source>
</evidence>
<evidence type="ECO:0000256" key="19">
    <source>
        <dbReference type="SAM" id="Phobius"/>
    </source>
</evidence>
<keyword evidence="10 18" id="KW-0807">Transducer</keyword>
<keyword evidence="4 19" id="KW-1133">Transmembrane helix</keyword>
<evidence type="ECO:0000256" key="2">
    <source>
        <dbReference type="ARBA" id="ARBA00022475"/>
    </source>
</evidence>
<evidence type="ECO:0000313" key="21">
    <source>
        <dbReference type="EMBL" id="ALF99910.1"/>
    </source>
</evidence>
<keyword evidence="9" id="KW-0325">Glycoprotein</keyword>
<dbReference type="EMBL" id="AFYH01101479">
    <property type="status" value="NOT_ANNOTATED_CDS"/>
    <property type="molecule type" value="Genomic_DNA"/>
</dbReference>
<keyword evidence="2" id="KW-1003">Cell membrane</keyword>
<feature type="domain" description="G-protein coupled receptors family 1 profile" evidence="20">
    <location>
        <begin position="62"/>
        <end position="333"/>
    </location>
</feature>
<sequence>MQSLKHTPLEFSALLQANNLSREQFVALYQPRSLVSVPQLPAATKSAFLGAYGCIFFLALLGNSLVLYLVIGKKALRSVHNIFICSLALSDLMTTTFCIPFTILQNVYYNWKGGAFACKMVPFVQVTAIAAEILTMVCLAVERYQGVVHPLKIKWQCTRRRAFIVLVGVVWLAAAVFGSPMWYVQALEIKYDYLYDQHYVCCFEQWVSPLHRKIFTTFILVILFLLPLTLMTVMYGKISYELWIKKRVGNASVTQTFHGTELSKRFRKKKRAVTMMVTVVVLFAVCWTPFHVAHMMMEYSNFEHEHDDDTLQLIFGIIQITGFFNSICNPIVYGFMSEKFRRGFLSSICAGAMKITSSRPRHLRNSRIATVVQEKLGSSKRTDVIALDHKREVFDGNNIDIKVGEQLVRKKNFKKKIAWFDTDATEASVQRNVN</sequence>
<comment type="subcellular location">
    <subcellularLocation>
        <location evidence="1">Cell membrane</location>
        <topology evidence="1">Multi-pass membrane protein</topology>
    </subcellularLocation>
</comment>
<feature type="transmembrane region" description="Helical" evidence="19">
    <location>
        <begin position="162"/>
        <end position="184"/>
    </location>
</feature>
<dbReference type="GO" id="GO:0005886">
    <property type="term" value="C:plasma membrane"/>
    <property type="evidence" value="ECO:0007669"/>
    <property type="project" value="UniProtKB-SubCell"/>
</dbReference>
<evidence type="ECO:0000256" key="5">
    <source>
        <dbReference type="ARBA" id="ARBA00023040"/>
    </source>
</evidence>
<protein>
    <recommendedName>
        <fullName evidence="13">Pyroglutamylated RF-amide peptide receptor</fullName>
    </recommendedName>
    <alternativeName>
        <fullName evidence="14">AQ27</fullName>
    </alternativeName>
    <alternativeName>
        <fullName evidence="16">G-protein coupled receptor 103</fullName>
    </alternativeName>
    <alternativeName>
        <fullName evidence="15">Orexigenic neuropeptide QRFP receptor</fullName>
    </alternativeName>
    <alternativeName>
        <fullName evidence="17">SP9155</fullName>
    </alternativeName>
</protein>
<evidence type="ECO:0000256" key="3">
    <source>
        <dbReference type="ARBA" id="ARBA00022692"/>
    </source>
</evidence>
<dbReference type="Proteomes" id="UP000008672">
    <property type="component" value="Unassembled WGS sequence"/>
</dbReference>
<keyword evidence="6 19" id="KW-0472">Membrane</keyword>
<dbReference type="InterPro" id="IPR005395">
    <property type="entry name" value="NPFF_rcpt"/>
</dbReference>
<dbReference type="PANTHER" id="PTHR45695:SF20">
    <property type="entry name" value="PYROGLUTAMYLATED RFAMIDE PEPTIDE RECEPTOR"/>
    <property type="match status" value="1"/>
</dbReference>
<dbReference type="PRINTS" id="PR00237">
    <property type="entry name" value="GPCRRHODOPSN"/>
</dbReference>
<dbReference type="InterPro" id="IPR000276">
    <property type="entry name" value="GPCR_Rhodpsn"/>
</dbReference>
<keyword evidence="8 18" id="KW-0675">Receptor</keyword>
<feature type="transmembrane region" description="Helical" evidence="19">
    <location>
        <begin position="82"/>
        <end position="103"/>
    </location>
</feature>
<dbReference type="FunFam" id="1.20.1070.10:FF:000227">
    <property type="entry name" value="Pyroglutamylated RFamide peptide receptor a"/>
    <property type="match status" value="1"/>
</dbReference>
<evidence type="ECO:0000256" key="18">
    <source>
        <dbReference type="RuleBase" id="RU000688"/>
    </source>
</evidence>
<evidence type="ECO:0000256" key="10">
    <source>
        <dbReference type="ARBA" id="ARBA00023224"/>
    </source>
</evidence>
<keyword evidence="3 18" id="KW-0812">Transmembrane</keyword>
<feature type="transmembrane region" description="Helical" evidence="19">
    <location>
        <begin position="272"/>
        <end position="293"/>
    </location>
</feature>
<dbReference type="eggNOG" id="KOG3656">
    <property type="taxonomic scope" value="Eukaryota"/>
</dbReference>
<reference evidence="23" key="1">
    <citation type="submission" date="2011-08" db="EMBL/GenBank/DDBJ databases">
        <title>The draft genome of Latimeria chalumnae.</title>
        <authorList>
            <person name="Di Palma F."/>
            <person name="Alfoldi J."/>
            <person name="Johnson J."/>
            <person name="Berlin A."/>
            <person name="Gnerre S."/>
            <person name="Jaffe D."/>
            <person name="MacCallum I."/>
            <person name="Young S."/>
            <person name="Walker B.J."/>
            <person name="Lander E."/>
            <person name="Lindblad-Toh K."/>
        </authorList>
    </citation>
    <scope>NUCLEOTIDE SEQUENCE [LARGE SCALE GENOMIC DNA]</scope>
    <source>
        <strain evidence="23">Wild caught</strain>
    </source>
</reference>
<dbReference type="Pfam" id="PF00001">
    <property type="entry name" value="7tm_1"/>
    <property type="match status" value="1"/>
</dbReference>
<dbReference type="Ensembl" id="ENSLACT00000016414.1">
    <property type="protein sequence ID" value="ENSLACP00000016300.1"/>
    <property type="gene ID" value="ENSLACG00000014361.1"/>
</dbReference>
<keyword evidence="5 18" id="KW-0297">G-protein coupled receptor</keyword>
<keyword evidence="23" id="KW-1185">Reference proteome</keyword>
<dbReference type="EMBL" id="AFYH01101478">
    <property type="status" value="NOT_ANNOTATED_CDS"/>
    <property type="molecule type" value="Genomic_DNA"/>
</dbReference>
<evidence type="ECO:0000256" key="9">
    <source>
        <dbReference type="ARBA" id="ARBA00023180"/>
    </source>
</evidence>
<feature type="transmembrane region" description="Helical" evidence="19">
    <location>
        <begin position="123"/>
        <end position="141"/>
    </location>
</feature>
<evidence type="ECO:0000256" key="15">
    <source>
        <dbReference type="ARBA" id="ARBA00079958"/>
    </source>
</evidence>
<dbReference type="GO" id="GO:0008188">
    <property type="term" value="F:neuropeptide receptor activity"/>
    <property type="evidence" value="ECO:0007669"/>
    <property type="project" value="InterPro"/>
</dbReference>
<feature type="transmembrane region" description="Helical" evidence="19">
    <location>
        <begin position="214"/>
        <end position="236"/>
    </location>
</feature>
<dbReference type="STRING" id="7897.ENSLACP00000016300"/>
<evidence type="ECO:0000256" key="7">
    <source>
        <dbReference type="ARBA" id="ARBA00023157"/>
    </source>
</evidence>
<dbReference type="AlphaFoldDB" id="H3B329"/>
<dbReference type="HOGENOM" id="CLU_009579_6_0_1"/>
<evidence type="ECO:0000259" key="20">
    <source>
        <dbReference type="PROSITE" id="PS50262"/>
    </source>
</evidence>
<dbReference type="SUPFAM" id="SSF81321">
    <property type="entry name" value="Family A G protein-coupled receptor-like"/>
    <property type="match status" value="1"/>
</dbReference>
<reference evidence="21" key="2">
    <citation type="journal article" date="2015" name="Mol. Biol. Evol.">
        <title>Prevertebrate Local Gene Duplication Facilitated Expansion of the Neuropeptide GPCR Superfamily.</title>
        <authorList>
            <person name="Yun S."/>
            <person name="Furlong M."/>
            <person name="Sim M."/>
            <person name="Cho M."/>
            <person name="Park S."/>
            <person name="Cho E.B."/>
            <person name="Reyes-Alcaraz A."/>
            <person name="Hwang J.I."/>
            <person name="Kim J."/>
            <person name="Seong J.Y."/>
        </authorList>
    </citation>
    <scope>NUCLEOTIDE SEQUENCE</scope>
</reference>
<name>H3B329_LATCH</name>
<evidence type="ECO:0000256" key="12">
    <source>
        <dbReference type="ARBA" id="ARBA00059793"/>
    </source>
</evidence>
<dbReference type="PROSITE" id="PS00237">
    <property type="entry name" value="G_PROTEIN_RECEP_F1_1"/>
    <property type="match status" value="1"/>
</dbReference>
<dbReference type="EMBL" id="AFYH01101480">
    <property type="status" value="NOT_ANNOTATED_CDS"/>
    <property type="molecule type" value="Genomic_DNA"/>
</dbReference>
<dbReference type="Gene3D" id="1.20.1070.10">
    <property type="entry name" value="Rhodopsin 7-helix transmembrane proteins"/>
    <property type="match status" value="1"/>
</dbReference>
<dbReference type="PANTHER" id="PTHR45695">
    <property type="entry name" value="LEUCOKININ RECEPTOR-RELATED"/>
    <property type="match status" value="1"/>
</dbReference>
<dbReference type="GeneTree" id="ENSGT01150000286926"/>
<dbReference type="PRINTS" id="PR01570">
    <property type="entry name" value="NPFFRECEPTOR"/>
</dbReference>
<evidence type="ECO:0000256" key="13">
    <source>
        <dbReference type="ARBA" id="ARBA00070590"/>
    </source>
</evidence>
<dbReference type="EMBL" id="KT261463">
    <property type="protein sequence ID" value="ALF99910.1"/>
    <property type="molecule type" value="mRNA"/>
</dbReference>
<evidence type="ECO:0000256" key="16">
    <source>
        <dbReference type="ARBA" id="ARBA00082019"/>
    </source>
</evidence>
<comment type="similarity">
    <text evidence="18">Belongs to the G-protein coupled receptor 1 family.</text>
</comment>
<accession>H3B329</accession>
<feature type="transmembrane region" description="Helical" evidence="19">
    <location>
        <begin position="313"/>
        <end position="336"/>
    </location>
</feature>
<gene>
    <name evidence="22" type="primary">QRFPR</name>
    <name evidence="21" type="synonym">QRFPR1</name>
</gene>
<dbReference type="OMA" id="IHMMIEY"/>
<comment type="function">
    <text evidence="12">Receptor for the orexigenic neuropeptide QRFP. The activity of this receptor is mediated by G proteins that modulate adenylate cyclase activity and intracellular calcium levels.</text>
</comment>
<organism evidence="22 23">
    <name type="scientific">Latimeria chalumnae</name>
    <name type="common">Coelacanth</name>
    <dbReference type="NCBI Taxonomy" id="7897"/>
    <lineage>
        <taxon>Eukaryota</taxon>
        <taxon>Metazoa</taxon>
        <taxon>Chordata</taxon>
        <taxon>Craniata</taxon>
        <taxon>Vertebrata</taxon>
        <taxon>Euteleostomi</taxon>
        <taxon>Coelacanthiformes</taxon>
        <taxon>Coelacanthidae</taxon>
        <taxon>Latimeria</taxon>
    </lineage>
</organism>
<keyword evidence="7" id="KW-1015">Disulfide bond</keyword>
<evidence type="ECO:0000256" key="11">
    <source>
        <dbReference type="ARBA" id="ARBA00025478"/>
    </source>
</evidence>
<evidence type="ECO:0000256" key="4">
    <source>
        <dbReference type="ARBA" id="ARBA00022989"/>
    </source>
</evidence>
<evidence type="ECO:0000256" key="14">
    <source>
        <dbReference type="ARBA" id="ARBA00079726"/>
    </source>
</evidence>
<dbReference type="InterPro" id="IPR017452">
    <property type="entry name" value="GPCR_Rhodpsn_7TM"/>
</dbReference>
<comment type="function">
    <text evidence="11">Receptor for NPAF (A-18-F-amide) and NPFF (F-8-F-amide) neuropeptides, also known as morphine-modulating peptides. Can also be activated by a variety of naturally occurring or synthetic FMRF-amide like ligands. This receptor mediates its action by association with G proteins that activate a phosphatidylinositol-calcium second messenger system.</text>
</comment>
<evidence type="ECO:0000313" key="22">
    <source>
        <dbReference type="Ensembl" id="ENSLACP00000016300.1"/>
    </source>
</evidence>
<dbReference type="PROSITE" id="PS50262">
    <property type="entry name" value="G_PROTEIN_RECEP_F1_2"/>
    <property type="match status" value="1"/>
</dbReference>
<proteinExistence type="evidence at transcript level"/>
<evidence type="ECO:0000256" key="17">
    <source>
        <dbReference type="ARBA" id="ARBA00082238"/>
    </source>
</evidence>
<evidence type="ECO:0000256" key="6">
    <source>
        <dbReference type="ARBA" id="ARBA00023136"/>
    </source>
</evidence>
<feature type="transmembrane region" description="Helical" evidence="19">
    <location>
        <begin position="47"/>
        <end position="70"/>
    </location>
</feature>
<reference evidence="22" key="3">
    <citation type="submission" date="2025-05" db="UniProtKB">
        <authorList>
            <consortium name="Ensembl"/>
        </authorList>
    </citation>
    <scope>IDENTIFICATION</scope>
</reference>
<evidence type="ECO:0000256" key="8">
    <source>
        <dbReference type="ARBA" id="ARBA00023170"/>
    </source>
</evidence>
<evidence type="ECO:0000313" key="23">
    <source>
        <dbReference type="Proteomes" id="UP000008672"/>
    </source>
</evidence>